<protein>
    <submittedName>
        <fullName evidence="3">Uncharacterized protein</fullName>
    </submittedName>
</protein>
<dbReference type="AlphaFoldDB" id="A0AB34KJA8"/>
<dbReference type="InterPro" id="IPR009906">
    <property type="entry name" value="D-Glu_cyclase"/>
</dbReference>
<dbReference type="PANTHER" id="PTHR32022:SF10">
    <property type="entry name" value="D-GLUTAMATE CYCLASE, MITOCHONDRIAL"/>
    <property type="match status" value="1"/>
</dbReference>
<sequence>MACTLTTGHAARIAARKNKWAQSTSGLADTYLQANLLVLPSRYAEAFRQLCARNPVPCPLIAESTNPGDFAMLKSHLPQVRDEDLAADLDLRTDCPRYNVYADGKLVHTAVNDILSQWTSDHVAFVIGCSQSFESALIRAGVEIRHLNQQRTVPMYRTKLPLNPSGIFTSSTYVVSMRPFRKQDIELVRRITRRYLPTHGEPIAWGWDALERLGIIDIDDVQWGHPPLTQDGRPLHEVFGDSENVPVFWGCGVTPQEAVMKAALEGTIMAHHPGEMLVMDCREDDVL</sequence>
<keyword evidence="4" id="KW-1185">Reference proteome</keyword>
<evidence type="ECO:0000256" key="2">
    <source>
        <dbReference type="ARBA" id="ARBA00023239"/>
    </source>
</evidence>
<name>A0AB34KJA8_9PEZI</name>
<dbReference type="GO" id="GO:0006536">
    <property type="term" value="P:glutamate metabolic process"/>
    <property type="evidence" value="ECO:0007669"/>
    <property type="project" value="TreeGrafter"/>
</dbReference>
<dbReference type="Gene3D" id="3.30.2040.10">
    <property type="entry name" value="PSTPO5379-like domain"/>
    <property type="match status" value="1"/>
</dbReference>
<reference evidence="3 4" key="1">
    <citation type="journal article" date="2020" name="Microbiol. Resour. Announc.">
        <title>Draft Genome Sequence of a Cladosporium Species Isolated from the Mesophotic Ascidian Didemnum maculosum.</title>
        <authorList>
            <person name="Gioti A."/>
            <person name="Siaperas R."/>
            <person name="Nikolaivits E."/>
            <person name="Le Goff G."/>
            <person name="Ouazzani J."/>
            <person name="Kotoulas G."/>
            <person name="Topakas E."/>
        </authorList>
    </citation>
    <scope>NUCLEOTIDE SEQUENCE [LARGE SCALE GENOMIC DNA]</scope>
    <source>
        <strain evidence="3 4">TM138-S3</strain>
    </source>
</reference>
<evidence type="ECO:0000313" key="4">
    <source>
        <dbReference type="Proteomes" id="UP000803884"/>
    </source>
</evidence>
<comment type="caution">
    <text evidence="3">The sequence shown here is derived from an EMBL/GenBank/DDBJ whole genome shotgun (WGS) entry which is preliminary data.</text>
</comment>
<dbReference type="InterPro" id="IPR038021">
    <property type="entry name" value="Putative_hydro-lyase"/>
</dbReference>
<keyword evidence="2" id="KW-0456">Lyase</keyword>
<dbReference type="Pfam" id="PF07286">
    <property type="entry name" value="D-Glu_cyclase"/>
    <property type="match status" value="1"/>
</dbReference>
<evidence type="ECO:0000313" key="3">
    <source>
        <dbReference type="EMBL" id="KAL1584177.1"/>
    </source>
</evidence>
<dbReference type="FunFam" id="3.30.2040.10:FF:000001">
    <property type="entry name" value="D-glutamate cyclase, mitochondrial"/>
    <property type="match status" value="1"/>
</dbReference>
<comment type="similarity">
    <text evidence="1">Belongs to the D-glutamate cyclase family.</text>
</comment>
<accession>A0AB34KJA8</accession>
<dbReference type="Gene3D" id="3.40.1640.10">
    <property type="entry name" value="PSTPO5379-like"/>
    <property type="match status" value="1"/>
</dbReference>
<gene>
    <name evidence="3" type="ORF">WHR41_07309</name>
</gene>
<dbReference type="PANTHER" id="PTHR32022">
    <property type="entry name" value="D-GLUTAMATE CYCLASE, MITOCHONDRIAL"/>
    <property type="match status" value="1"/>
</dbReference>
<dbReference type="GO" id="GO:0047820">
    <property type="term" value="F:D-glutamate cyclase activity"/>
    <property type="evidence" value="ECO:0007669"/>
    <property type="project" value="TreeGrafter"/>
</dbReference>
<organism evidence="3 4">
    <name type="scientific">Cladosporium halotolerans</name>
    <dbReference type="NCBI Taxonomy" id="1052096"/>
    <lineage>
        <taxon>Eukaryota</taxon>
        <taxon>Fungi</taxon>
        <taxon>Dikarya</taxon>
        <taxon>Ascomycota</taxon>
        <taxon>Pezizomycotina</taxon>
        <taxon>Dothideomycetes</taxon>
        <taxon>Dothideomycetidae</taxon>
        <taxon>Cladosporiales</taxon>
        <taxon>Cladosporiaceae</taxon>
        <taxon>Cladosporium</taxon>
    </lineage>
</organism>
<dbReference type="EMBL" id="JAAQHG020000028">
    <property type="protein sequence ID" value="KAL1584177.1"/>
    <property type="molecule type" value="Genomic_DNA"/>
</dbReference>
<dbReference type="GeneID" id="96008752"/>
<dbReference type="Proteomes" id="UP000803884">
    <property type="component" value="Unassembled WGS sequence"/>
</dbReference>
<dbReference type="SUPFAM" id="SSF160920">
    <property type="entry name" value="PSTPO5379-like"/>
    <property type="match status" value="1"/>
</dbReference>
<evidence type="ECO:0000256" key="1">
    <source>
        <dbReference type="ARBA" id="ARBA00007896"/>
    </source>
</evidence>
<proteinExistence type="inferred from homology"/>
<dbReference type="RefSeq" id="XP_069227283.1">
    <property type="nucleotide sequence ID" value="XM_069375914.1"/>
</dbReference>